<organism evidence="1 4">
    <name type="scientific">Pseudomonas brenneri</name>
    <dbReference type="NCBI Taxonomy" id="129817"/>
    <lineage>
        <taxon>Bacteria</taxon>
        <taxon>Pseudomonadati</taxon>
        <taxon>Pseudomonadota</taxon>
        <taxon>Gammaproteobacteria</taxon>
        <taxon>Pseudomonadales</taxon>
        <taxon>Pseudomonadaceae</taxon>
        <taxon>Pseudomonas</taxon>
    </lineage>
</organism>
<evidence type="ECO:0000313" key="3">
    <source>
        <dbReference type="Proteomes" id="UP000199620"/>
    </source>
</evidence>
<dbReference type="AlphaFoldDB" id="A0A5B2UKV3"/>
<dbReference type="EMBL" id="VUOL01000014">
    <property type="protein sequence ID" value="KAA2227543.1"/>
    <property type="molecule type" value="Genomic_DNA"/>
</dbReference>
<reference evidence="2 3" key="1">
    <citation type="submission" date="2016-10" db="EMBL/GenBank/DDBJ databases">
        <authorList>
            <person name="Varghese N."/>
            <person name="Submissions S."/>
        </authorList>
    </citation>
    <scope>NUCLEOTIDE SEQUENCE [LARGE SCALE GENOMIC DNA]</scope>
    <source>
        <strain evidence="2 3">BS2771</strain>
    </source>
</reference>
<name>A0A5B2UKV3_9PSED</name>
<dbReference type="RefSeq" id="WP_090292941.1">
    <property type="nucleotide sequence ID" value="NZ_BMNU01000011.1"/>
</dbReference>
<reference evidence="1 4" key="2">
    <citation type="submission" date="2019-09" db="EMBL/GenBank/DDBJ databases">
        <title>Draft genome sequence of Pseudomonas brenneri CCUG 51514(T).</title>
        <authorList>
            <person name="Tunovic T."/>
            <person name="Pineiro-Iglesias B."/>
            <person name="Unosson C."/>
            <person name="Inganas E."/>
            <person name="Ohlen M."/>
            <person name="Cardew S."/>
            <person name="Jensie-Markopoulos S."/>
            <person name="Salva-Serra F."/>
            <person name="Jaen-Luchoro D."/>
            <person name="Svensson-Stadler L."/>
            <person name="Chun J."/>
            <person name="Moore E."/>
        </authorList>
    </citation>
    <scope>NUCLEOTIDE SEQUENCE [LARGE SCALE GENOMIC DNA]</scope>
    <source>
        <strain evidence="1 4">CCUG 51514</strain>
    </source>
</reference>
<dbReference type="EMBL" id="LT629800">
    <property type="protein sequence ID" value="SDV12361.1"/>
    <property type="molecule type" value="Genomic_DNA"/>
</dbReference>
<dbReference type="Proteomes" id="UP000325296">
    <property type="component" value="Unassembled WGS sequence"/>
</dbReference>
<keyword evidence="3" id="KW-1185">Reference proteome</keyword>
<evidence type="ECO:0000313" key="4">
    <source>
        <dbReference type="Proteomes" id="UP000325296"/>
    </source>
</evidence>
<evidence type="ECO:0000313" key="2">
    <source>
        <dbReference type="EMBL" id="SDV12361.1"/>
    </source>
</evidence>
<evidence type="ECO:0000313" key="1">
    <source>
        <dbReference type="EMBL" id="KAA2227543.1"/>
    </source>
</evidence>
<dbReference type="Proteomes" id="UP000199620">
    <property type="component" value="Chromosome I"/>
</dbReference>
<accession>A0A5B2UKV3</accession>
<gene>
    <name evidence="1" type="ORF">F1720_21915</name>
    <name evidence="2" type="ORF">SAMN04490181_5368</name>
</gene>
<protein>
    <submittedName>
        <fullName evidence="1">Uncharacterized protein</fullName>
    </submittedName>
</protein>
<sequence length="171" mass="18935">MTISPVIPVFQCPRDIALKLFREAGRAWNASTLEEMGDHLFNFCVTNSSLRDWILQSKDEKGDAAFHSAWRAKANGLFGECADIANASKHLVVKSVSVGVGNQKLSALGPNGVIKGLEKERQAFSIVRSSGEDIDLLMFFFKICRAWEDLFENDPTLEALPFHGDFLLTTA</sequence>
<proteinExistence type="predicted"/>
<dbReference type="OrthoDB" id="6308260at2"/>